<dbReference type="EMBL" id="DUTP01000001">
    <property type="protein sequence ID" value="HHX99155.1"/>
    <property type="molecule type" value="Genomic_DNA"/>
</dbReference>
<evidence type="ECO:0000256" key="1">
    <source>
        <dbReference type="ARBA" id="ARBA00023125"/>
    </source>
</evidence>
<reference evidence="2 3" key="1">
    <citation type="journal article" date="2020" name="Biotechnol. Biofuels">
        <title>New insights from the biogas microbiome by comprehensive genome-resolved metagenomics of nearly 1600 species originating from multiple anaerobic digesters.</title>
        <authorList>
            <person name="Campanaro S."/>
            <person name="Treu L."/>
            <person name="Rodriguez-R L.M."/>
            <person name="Kovalovszki A."/>
            <person name="Ziels R.M."/>
            <person name="Maus I."/>
            <person name="Zhu X."/>
            <person name="Kougias P.G."/>
            <person name="Basile A."/>
            <person name="Luo G."/>
            <person name="Schluter A."/>
            <person name="Konstantinidis K.T."/>
            <person name="Angelidaki I."/>
        </authorList>
    </citation>
    <scope>NUCLEOTIDE SEQUENCE [LARGE SCALE GENOMIC DNA]</scope>
    <source>
        <strain evidence="2">AS05jafATM_89</strain>
    </source>
</reference>
<dbReference type="GO" id="GO:0005829">
    <property type="term" value="C:cytosol"/>
    <property type="evidence" value="ECO:0007669"/>
    <property type="project" value="TreeGrafter"/>
</dbReference>
<dbReference type="PANTHER" id="PTHR33449">
    <property type="entry name" value="NUCLEOID-ASSOCIATED PROTEIN YBAB"/>
    <property type="match status" value="1"/>
</dbReference>
<dbReference type="Proteomes" id="UP000576550">
    <property type="component" value="Unassembled WGS sequence"/>
</dbReference>
<dbReference type="GO" id="GO:0003677">
    <property type="term" value="F:DNA binding"/>
    <property type="evidence" value="ECO:0007669"/>
    <property type="project" value="UniProtKB-KW"/>
</dbReference>
<gene>
    <name evidence="2" type="ORF">GX533_00500</name>
</gene>
<dbReference type="InterPro" id="IPR036894">
    <property type="entry name" value="YbaB-like_sf"/>
</dbReference>
<dbReference type="PIRSF" id="PIRSF004555">
    <property type="entry name" value="UCP004555"/>
    <property type="match status" value="1"/>
</dbReference>
<organism evidence="2 3">
    <name type="scientific">Candidatus Dojkabacteria bacterium</name>
    <dbReference type="NCBI Taxonomy" id="2099670"/>
    <lineage>
        <taxon>Bacteria</taxon>
        <taxon>Candidatus Dojkabacteria</taxon>
    </lineage>
</organism>
<dbReference type="Gene3D" id="3.30.1310.10">
    <property type="entry name" value="Nucleoid-associated protein YbaB-like domain"/>
    <property type="match status" value="1"/>
</dbReference>
<name>A0A832QBW4_9BACT</name>
<accession>A0A832QBW4</accession>
<dbReference type="AlphaFoldDB" id="A0A832QBW4"/>
<dbReference type="NCBIfam" id="TIGR00103">
    <property type="entry name" value="DNA_YbaB_EbfC"/>
    <property type="match status" value="1"/>
</dbReference>
<dbReference type="InterPro" id="IPR004401">
    <property type="entry name" value="YbaB/EbfC"/>
</dbReference>
<dbReference type="SUPFAM" id="SSF82607">
    <property type="entry name" value="YbaB-like"/>
    <property type="match status" value="1"/>
</dbReference>
<comment type="caution">
    <text evidence="2">The sequence shown here is derived from an EMBL/GenBank/DDBJ whole genome shotgun (WGS) entry which is preliminary data.</text>
</comment>
<sequence length="99" mass="11813">MALPNPIELIKMQNEAKKMQNRLREKKVKGESRNGMVRIYMNGAQEFEDVYIDEEYLDPDMIDQIKKGFKEAFKDYQKKLQKEMVQDMDLDQIKSMFGK</sequence>
<proteinExistence type="predicted"/>
<dbReference type="Pfam" id="PF02575">
    <property type="entry name" value="YbaB_DNA_bd"/>
    <property type="match status" value="1"/>
</dbReference>
<keyword evidence="1" id="KW-0238">DNA-binding</keyword>
<evidence type="ECO:0000313" key="3">
    <source>
        <dbReference type="Proteomes" id="UP000576550"/>
    </source>
</evidence>
<evidence type="ECO:0000313" key="2">
    <source>
        <dbReference type="EMBL" id="HHX99155.1"/>
    </source>
</evidence>
<dbReference type="PANTHER" id="PTHR33449:SF1">
    <property type="entry name" value="NUCLEOID-ASSOCIATED PROTEIN YBAB"/>
    <property type="match status" value="1"/>
</dbReference>
<protein>
    <submittedName>
        <fullName evidence="2">YbaB/EbfC family nucleoid-associated protein</fullName>
    </submittedName>
</protein>